<dbReference type="Proteomes" id="UP000291116">
    <property type="component" value="Unassembled WGS sequence"/>
</dbReference>
<proteinExistence type="predicted"/>
<protein>
    <submittedName>
        <fullName evidence="1">Uncharacterized protein</fullName>
    </submittedName>
</protein>
<evidence type="ECO:0000313" key="2">
    <source>
        <dbReference type="Proteomes" id="UP000291116"/>
    </source>
</evidence>
<reference evidence="1 2" key="1">
    <citation type="submission" date="2019-01" db="EMBL/GenBank/DDBJ databases">
        <authorList>
            <person name="Ferrante I. M."/>
        </authorList>
    </citation>
    <scope>NUCLEOTIDE SEQUENCE [LARGE SCALE GENOMIC DNA]</scope>
    <source>
        <strain evidence="1 2">B856</strain>
    </source>
</reference>
<sequence length="76" mass="8747">MLQYSWYPATSFCSILPVVQAEIDARFFFVFPPVLVHLQRILSLGSIRSRRRNVLGLGKEFVDDVLGFFLSVLDRV</sequence>
<name>A0A448Z6D0_9STRA</name>
<evidence type="ECO:0000313" key="1">
    <source>
        <dbReference type="EMBL" id="VEU37592.1"/>
    </source>
</evidence>
<gene>
    <name evidence="1" type="ORF">PSNMU_V1.4_AUG-EV-PASAV3_0043960</name>
</gene>
<accession>A0A448Z6D0</accession>
<organism evidence="1 2">
    <name type="scientific">Pseudo-nitzschia multistriata</name>
    <dbReference type="NCBI Taxonomy" id="183589"/>
    <lineage>
        <taxon>Eukaryota</taxon>
        <taxon>Sar</taxon>
        <taxon>Stramenopiles</taxon>
        <taxon>Ochrophyta</taxon>
        <taxon>Bacillariophyta</taxon>
        <taxon>Bacillariophyceae</taxon>
        <taxon>Bacillariophycidae</taxon>
        <taxon>Bacillariales</taxon>
        <taxon>Bacillariaceae</taxon>
        <taxon>Pseudo-nitzschia</taxon>
    </lineage>
</organism>
<dbReference type="EMBL" id="CAACVS010000133">
    <property type="protein sequence ID" value="VEU37592.1"/>
    <property type="molecule type" value="Genomic_DNA"/>
</dbReference>
<keyword evidence="2" id="KW-1185">Reference proteome</keyword>
<dbReference type="AlphaFoldDB" id="A0A448Z6D0"/>